<dbReference type="Proteomes" id="UP001590950">
    <property type="component" value="Unassembled WGS sequence"/>
</dbReference>
<name>A0ABR4ADF1_9LECA</name>
<feature type="region of interest" description="Disordered" evidence="2">
    <location>
        <begin position="292"/>
        <end position="313"/>
    </location>
</feature>
<feature type="compositionally biased region" description="Low complexity" evidence="2">
    <location>
        <begin position="394"/>
        <end position="411"/>
    </location>
</feature>
<feature type="compositionally biased region" description="Basic and acidic residues" evidence="2">
    <location>
        <begin position="49"/>
        <end position="63"/>
    </location>
</feature>
<keyword evidence="4" id="KW-1185">Reference proteome</keyword>
<feature type="region of interest" description="Disordered" evidence="2">
    <location>
        <begin position="32"/>
        <end position="66"/>
    </location>
</feature>
<comment type="similarity">
    <text evidence="1">Belongs to the GID4/VID24 family.</text>
</comment>
<feature type="compositionally biased region" description="Low complexity" evidence="2">
    <location>
        <begin position="429"/>
        <end position="438"/>
    </location>
</feature>
<dbReference type="Pfam" id="PF09783">
    <property type="entry name" value="Vac_ImportDeg"/>
    <property type="match status" value="1"/>
</dbReference>
<comment type="caution">
    <text evidence="3">The sequence shown here is derived from an EMBL/GenBank/DDBJ whole genome shotgun (WGS) entry which is preliminary data.</text>
</comment>
<evidence type="ECO:0008006" key="5">
    <source>
        <dbReference type="Google" id="ProtNLM"/>
    </source>
</evidence>
<reference evidence="3 4" key="1">
    <citation type="submission" date="2024-09" db="EMBL/GenBank/DDBJ databases">
        <title>Rethinking Asexuality: The Enigmatic Case of Functional Sexual Genes in Lepraria (Stereocaulaceae).</title>
        <authorList>
            <person name="Doellman M."/>
            <person name="Sun Y."/>
            <person name="Barcenas-Pena A."/>
            <person name="Lumbsch H.T."/>
            <person name="Grewe F."/>
        </authorList>
    </citation>
    <scope>NUCLEOTIDE SEQUENCE [LARGE SCALE GENOMIC DNA]</scope>
    <source>
        <strain evidence="3 4">Mercado 3170</strain>
    </source>
</reference>
<protein>
    <recommendedName>
        <fullName evidence="5">Vacuolar import and degradation protein-domain-containing protein</fullName>
    </recommendedName>
</protein>
<accession>A0ABR4ADF1</accession>
<evidence type="ECO:0000256" key="1">
    <source>
        <dbReference type="ARBA" id="ARBA00061469"/>
    </source>
</evidence>
<proteinExistence type="inferred from homology"/>
<dbReference type="PANTHER" id="PTHR14534">
    <property type="entry name" value="VACUOLAR IMPORT AND DEGRADATION PROTEIN 24"/>
    <property type="match status" value="1"/>
</dbReference>
<feature type="region of interest" description="Disordered" evidence="2">
    <location>
        <begin position="391"/>
        <end position="444"/>
    </location>
</feature>
<dbReference type="PANTHER" id="PTHR14534:SF3">
    <property type="entry name" value="GID COMPLEX SUBUNIT 4 HOMOLOG"/>
    <property type="match status" value="1"/>
</dbReference>
<feature type="region of interest" description="Disordered" evidence="2">
    <location>
        <begin position="225"/>
        <end position="270"/>
    </location>
</feature>
<evidence type="ECO:0000313" key="4">
    <source>
        <dbReference type="Proteomes" id="UP001590950"/>
    </source>
</evidence>
<evidence type="ECO:0000256" key="2">
    <source>
        <dbReference type="SAM" id="MobiDB-lite"/>
    </source>
</evidence>
<feature type="region of interest" description="Disordered" evidence="2">
    <location>
        <begin position="108"/>
        <end position="146"/>
    </location>
</feature>
<organism evidence="3 4">
    <name type="scientific">Stereocaulon virgatum</name>
    <dbReference type="NCBI Taxonomy" id="373712"/>
    <lineage>
        <taxon>Eukaryota</taxon>
        <taxon>Fungi</taxon>
        <taxon>Dikarya</taxon>
        <taxon>Ascomycota</taxon>
        <taxon>Pezizomycotina</taxon>
        <taxon>Lecanoromycetes</taxon>
        <taxon>OSLEUM clade</taxon>
        <taxon>Lecanoromycetidae</taxon>
        <taxon>Lecanorales</taxon>
        <taxon>Lecanorineae</taxon>
        <taxon>Stereocaulaceae</taxon>
        <taxon>Stereocaulon</taxon>
    </lineage>
</organism>
<dbReference type="InterPro" id="IPR018618">
    <property type="entry name" value="GID4/10-like"/>
</dbReference>
<dbReference type="EMBL" id="JBEFKJ010000012">
    <property type="protein sequence ID" value="KAL2043098.1"/>
    <property type="molecule type" value="Genomic_DNA"/>
</dbReference>
<feature type="compositionally biased region" description="Polar residues" evidence="2">
    <location>
        <begin position="178"/>
        <end position="198"/>
    </location>
</feature>
<gene>
    <name evidence="3" type="ORF">N7G274_004158</name>
</gene>
<feature type="compositionally biased region" description="Polar residues" evidence="2">
    <location>
        <begin position="240"/>
        <end position="257"/>
    </location>
</feature>
<feature type="region of interest" description="Disordered" evidence="2">
    <location>
        <begin position="176"/>
        <end position="198"/>
    </location>
</feature>
<evidence type="ECO:0000313" key="3">
    <source>
        <dbReference type="EMBL" id="KAL2043098.1"/>
    </source>
</evidence>
<sequence length="615" mass="70565">MPEATEQPPDTTVFSPYLEQPVPDLAATLSTQAEEANDENISFLLRTGLPDEHDSSHYDDSSDRRRRMRRAVDAMVEPRVYTPAQLQELGDLHEPSYAERISRHEYHGWAPGASDDEEPGRQRHSSSRSSAALLDERLSRSNEQQEYLRDRMRLRRLRDATQLEWRDLVPADPMTHEAMSQDQSHFAENGAPTVTESSLRSTALLQAVRRNPTFSARSRNELQRYILDRERGDDRDRLSSARTNEPSNSNISPSQRRQMNREATVRQEMQQQRDLLAEHQQHRNYLEEQLRQQRQGLIPPSENRRRRYWQTPSPCRASEKRRIDSAIKYLGQLRLCESDQEGQETAEEGGFVPEKLCPENHQDFLVNTQTVPPPPESSWLQIGGVLLGTQHGASPSSSLPSYTPLMPPSTYRARTRNPHFGSVPPRATSPSHQMSDDSSSQDEECWPVKVTIHSIDYSTMTLSGTMEAFNVPDKSSPTEKSSITTFLEGEIIDFNTFTLETKSFQAGARVDGMYWRKLPPFNDLGDDEAMVKALLSKEWLENELMRKWILMRWKEKCFVTPSDAQTALTISGFYYISLRRANGRVEGLYYDPHSNPYQHLSLSPQKRTFPAYTFT</sequence>
<feature type="compositionally biased region" description="Basic and acidic residues" evidence="2">
    <location>
        <begin position="225"/>
        <end position="239"/>
    </location>
</feature>